<dbReference type="SUPFAM" id="SSF49482">
    <property type="entry name" value="Aromatic compound dioxygenase"/>
    <property type="match status" value="1"/>
</dbReference>
<dbReference type="PANTHER" id="PTHR34315">
    <property type="match status" value="1"/>
</dbReference>
<dbReference type="GO" id="GO:0008199">
    <property type="term" value="F:ferric iron binding"/>
    <property type="evidence" value="ECO:0007669"/>
    <property type="project" value="InterPro"/>
</dbReference>
<evidence type="ECO:0000256" key="1">
    <source>
        <dbReference type="SAM" id="MobiDB-lite"/>
    </source>
</evidence>
<feature type="region of interest" description="Disordered" evidence="1">
    <location>
        <begin position="235"/>
        <end position="258"/>
    </location>
</feature>
<keyword evidence="4" id="KW-1185">Reference proteome</keyword>
<accession>A0A6A6UA63</accession>
<evidence type="ECO:0000259" key="2">
    <source>
        <dbReference type="Pfam" id="PF00775"/>
    </source>
</evidence>
<feature type="non-terminal residue" evidence="3">
    <location>
        <position position="1"/>
    </location>
</feature>
<sequence length="258" mass="27521">VTGEHIRKDVRENQPGVTLHLDMQVYDIKTCLPIPKAAVEIWGTNATGSYSGITGAGMDFLGGAKVDGKANLQNRAMRGIQITDKDGAVQFDTLYPGHYSGRTNHIHVMTHTGQEELPNKTIKGGKINHVGQIYFDQSLTTEVEKTAPYADNKQQWTLNKADMIMAGGTSGNADNVVNYVLLGNKLEDGVFGWINFGIDAASARDVRVASECTDTECKEVPFKFPDFGALFGGKGKGAPKGGAKAAAPKAAAPPAKQA</sequence>
<gene>
    <name evidence="3" type="ORF">BT63DRAFT_372867</name>
</gene>
<dbReference type="EMBL" id="MU004235">
    <property type="protein sequence ID" value="KAF2669145.1"/>
    <property type="molecule type" value="Genomic_DNA"/>
</dbReference>
<evidence type="ECO:0000313" key="3">
    <source>
        <dbReference type="EMBL" id="KAF2669145.1"/>
    </source>
</evidence>
<reference evidence="3" key="1">
    <citation type="journal article" date="2020" name="Stud. Mycol.">
        <title>101 Dothideomycetes genomes: a test case for predicting lifestyles and emergence of pathogens.</title>
        <authorList>
            <person name="Haridas S."/>
            <person name="Albert R."/>
            <person name="Binder M."/>
            <person name="Bloem J."/>
            <person name="Labutti K."/>
            <person name="Salamov A."/>
            <person name="Andreopoulos B."/>
            <person name="Baker S."/>
            <person name="Barry K."/>
            <person name="Bills G."/>
            <person name="Bluhm B."/>
            <person name="Cannon C."/>
            <person name="Castanera R."/>
            <person name="Culley D."/>
            <person name="Daum C."/>
            <person name="Ezra D."/>
            <person name="Gonzalez J."/>
            <person name="Henrissat B."/>
            <person name="Kuo A."/>
            <person name="Liang C."/>
            <person name="Lipzen A."/>
            <person name="Lutzoni F."/>
            <person name="Magnuson J."/>
            <person name="Mondo S."/>
            <person name="Nolan M."/>
            <person name="Ohm R."/>
            <person name="Pangilinan J."/>
            <person name="Park H.-J."/>
            <person name="Ramirez L."/>
            <person name="Alfaro M."/>
            <person name="Sun H."/>
            <person name="Tritt A."/>
            <person name="Yoshinaga Y."/>
            <person name="Zwiers L.-H."/>
            <person name="Turgeon B."/>
            <person name="Goodwin S."/>
            <person name="Spatafora J."/>
            <person name="Crous P."/>
            <person name="Grigoriev I."/>
        </authorList>
    </citation>
    <scope>NUCLEOTIDE SEQUENCE</scope>
    <source>
        <strain evidence="3">CBS 115976</strain>
    </source>
</reference>
<keyword evidence="3" id="KW-0223">Dioxygenase</keyword>
<dbReference type="InterPro" id="IPR015889">
    <property type="entry name" value="Intradiol_dOase_core"/>
</dbReference>
<evidence type="ECO:0000313" key="4">
    <source>
        <dbReference type="Proteomes" id="UP000799302"/>
    </source>
</evidence>
<keyword evidence="3" id="KW-0560">Oxidoreductase</keyword>
<dbReference type="GO" id="GO:0016702">
    <property type="term" value="F:oxidoreductase activity, acting on single donors with incorporation of molecular oxygen, incorporation of two atoms of oxygen"/>
    <property type="evidence" value="ECO:0007669"/>
    <property type="project" value="InterPro"/>
</dbReference>
<dbReference type="InterPro" id="IPR000627">
    <property type="entry name" value="Intradiol_dOase_C"/>
</dbReference>
<dbReference type="AlphaFoldDB" id="A0A6A6UA63"/>
<dbReference type="PANTHER" id="PTHR34315:SF1">
    <property type="entry name" value="INTRADIOL RING-CLEAVAGE DIOXYGENASES DOMAIN-CONTAINING PROTEIN-RELATED"/>
    <property type="match status" value="1"/>
</dbReference>
<dbReference type="Gene3D" id="2.60.130.10">
    <property type="entry name" value="Aromatic compound dioxygenase"/>
    <property type="match status" value="1"/>
</dbReference>
<proteinExistence type="predicted"/>
<feature type="domain" description="Intradiol ring-cleavage dioxygenases" evidence="2">
    <location>
        <begin position="7"/>
        <end position="104"/>
    </location>
</feature>
<protein>
    <submittedName>
        <fullName evidence="3">Aromatic compound dioxygenase</fullName>
    </submittedName>
</protein>
<dbReference type="CDD" id="cd03457">
    <property type="entry name" value="intradiol_dioxygenase_like"/>
    <property type="match status" value="1"/>
</dbReference>
<dbReference type="Proteomes" id="UP000799302">
    <property type="component" value="Unassembled WGS sequence"/>
</dbReference>
<dbReference type="OrthoDB" id="121380at2759"/>
<dbReference type="Pfam" id="PF00775">
    <property type="entry name" value="Dioxygenase_C"/>
    <property type="match status" value="1"/>
</dbReference>
<feature type="compositionally biased region" description="Low complexity" evidence="1">
    <location>
        <begin position="241"/>
        <end position="258"/>
    </location>
</feature>
<name>A0A6A6UA63_9PEZI</name>
<organism evidence="3 4">
    <name type="scientific">Microthyrium microscopicum</name>
    <dbReference type="NCBI Taxonomy" id="703497"/>
    <lineage>
        <taxon>Eukaryota</taxon>
        <taxon>Fungi</taxon>
        <taxon>Dikarya</taxon>
        <taxon>Ascomycota</taxon>
        <taxon>Pezizomycotina</taxon>
        <taxon>Dothideomycetes</taxon>
        <taxon>Dothideomycetes incertae sedis</taxon>
        <taxon>Microthyriales</taxon>
        <taxon>Microthyriaceae</taxon>
        <taxon>Microthyrium</taxon>
    </lineage>
</organism>